<reference evidence="3 4" key="1">
    <citation type="journal article" date="2014" name="Genome Biol. Evol.">
        <title>The genome of the myxosporean Thelohanellus kitauei shows adaptations to nutrient acquisition within its fish host.</title>
        <authorList>
            <person name="Yang Y."/>
            <person name="Xiong J."/>
            <person name="Zhou Z."/>
            <person name="Huo F."/>
            <person name="Miao W."/>
            <person name="Ran C."/>
            <person name="Liu Y."/>
            <person name="Zhang J."/>
            <person name="Feng J."/>
            <person name="Wang M."/>
            <person name="Wang M."/>
            <person name="Wang L."/>
            <person name="Yao B."/>
        </authorList>
    </citation>
    <scope>NUCLEOTIDE SEQUENCE [LARGE SCALE GENOMIC DNA]</scope>
    <source>
        <strain evidence="3">Wuqing</strain>
    </source>
</reference>
<proteinExistence type="predicted"/>
<feature type="signal peptide" evidence="2">
    <location>
        <begin position="1"/>
        <end position="24"/>
    </location>
</feature>
<feature type="compositionally biased region" description="Polar residues" evidence="1">
    <location>
        <begin position="181"/>
        <end position="193"/>
    </location>
</feature>
<keyword evidence="4" id="KW-1185">Reference proteome</keyword>
<accession>A0A0C2N4X3</accession>
<dbReference type="Proteomes" id="UP000031668">
    <property type="component" value="Unassembled WGS sequence"/>
</dbReference>
<comment type="caution">
    <text evidence="3">The sequence shown here is derived from an EMBL/GenBank/DDBJ whole genome shotgun (WGS) entry which is preliminary data.</text>
</comment>
<evidence type="ECO:0000256" key="1">
    <source>
        <dbReference type="SAM" id="MobiDB-lite"/>
    </source>
</evidence>
<name>A0A0C2N4X3_THEKT</name>
<protein>
    <submittedName>
        <fullName evidence="3">Uncharacterized protein</fullName>
    </submittedName>
</protein>
<keyword evidence="2" id="KW-0732">Signal</keyword>
<feature type="compositionally biased region" description="Polar residues" evidence="1">
    <location>
        <begin position="160"/>
        <end position="171"/>
    </location>
</feature>
<dbReference type="AlphaFoldDB" id="A0A0C2N4X3"/>
<evidence type="ECO:0000313" key="3">
    <source>
        <dbReference type="EMBL" id="KII71395.1"/>
    </source>
</evidence>
<gene>
    <name evidence="3" type="ORF">RF11_02919</name>
</gene>
<dbReference type="EMBL" id="JWZT01001778">
    <property type="protein sequence ID" value="KII71395.1"/>
    <property type="molecule type" value="Genomic_DNA"/>
</dbReference>
<sequence length="214" mass="23604">MASNNNIRVLILVVLGSIQGLSTSNNTEGAETIHVPRDAVMGIIACLEEEGMNICTDHVPTLNVFLCAEPNEYAGSVDELLDLRDFFDDFVSIRDSTPPAQEDLSRLTEECILAARIHQHRNMCTSVEIASAALHQHEVVDLFNASTSNSTARRRKNQDKGNWTETNAVDSNSKKDHPGSLQKSQASRRNQSSSEKEHLTTQELTPETADKKST</sequence>
<feature type="region of interest" description="Disordered" evidence="1">
    <location>
        <begin position="147"/>
        <end position="214"/>
    </location>
</feature>
<evidence type="ECO:0000313" key="4">
    <source>
        <dbReference type="Proteomes" id="UP000031668"/>
    </source>
</evidence>
<organism evidence="3 4">
    <name type="scientific">Thelohanellus kitauei</name>
    <name type="common">Myxosporean</name>
    <dbReference type="NCBI Taxonomy" id="669202"/>
    <lineage>
        <taxon>Eukaryota</taxon>
        <taxon>Metazoa</taxon>
        <taxon>Cnidaria</taxon>
        <taxon>Myxozoa</taxon>
        <taxon>Myxosporea</taxon>
        <taxon>Bivalvulida</taxon>
        <taxon>Platysporina</taxon>
        <taxon>Myxobolidae</taxon>
        <taxon>Thelohanellus</taxon>
    </lineage>
</organism>
<feature type="chain" id="PRO_5002169192" evidence="2">
    <location>
        <begin position="25"/>
        <end position="214"/>
    </location>
</feature>
<evidence type="ECO:0000256" key="2">
    <source>
        <dbReference type="SAM" id="SignalP"/>
    </source>
</evidence>